<evidence type="ECO:0000256" key="4">
    <source>
        <dbReference type="ARBA" id="ARBA00022741"/>
    </source>
</evidence>
<name>A0AAN4YWZ7_ASPOZ</name>
<comment type="similarity">
    <text evidence="1">Belongs to the pyridoxine kinase family.</text>
</comment>
<protein>
    <recommendedName>
        <fullName evidence="2">pyridoxal kinase</fullName>
        <ecNumber evidence="2">2.7.1.35</ecNumber>
    </recommendedName>
</protein>
<evidence type="ECO:0000313" key="7">
    <source>
        <dbReference type="EMBL" id="GMG38533.1"/>
    </source>
</evidence>
<gene>
    <name evidence="7" type="ORF">Aory04_001321400</name>
</gene>
<dbReference type="AlphaFoldDB" id="A0AAN4YWZ7"/>
<keyword evidence="3" id="KW-0808">Transferase</keyword>
<dbReference type="PANTHER" id="PTHR10534">
    <property type="entry name" value="PYRIDOXAL KINASE"/>
    <property type="match status" value="1"/>
</dbReference>
<dbReference type="PANTHER" id="PTHR10534:SF2">
    <property type="entry name" value="PYRIDOXAL KINASE"/>
    <property type="match status" value="1"/>
</dbReference>
<dbReference type="GO" id="GO:0009443">
    <property type="term" value="P:pyridoxal 5'-phosphate salvage"/>
    <property type="evidence" value="ECO:0007669"/>
    <property type="project" value="InterPro"/>
</dbReference>
<dbReference type="InterPro" id="IPR029056">
    <property type="entry name" value="Ribokinase-like"/>
</dbReference>
<dbReference type="InterPro" id="IPR004625">
    <property type="entry name" value="PyrdxlKinase"/>
</dbReference>
<organism evidence="7 8">
    <name type="scientific">Aspergillus oryzae</name>
    <name type="common">Yellow koji mold</name>
    <dbReference type="NCBI Taxonomy" id="5062"/>
    <lineage>
        <taxon>Eukaryota</taxon>
        <taxon>Fungi</taxon>
        <taxon>Dikarya</taxon>
        <taxon>Ascomycota</taxon>
        <taxon>Pezizomycotina</taxon>
        <taxon>Eurotiomycetes</taxon>
        <taxon>Eurotiomycetidae</taxon>
        <taxon>Eurotiales</taxon>
        <taxon>Aspergillaceae</taxon>
        <taxon>Aspergillus</taxon>
        <taxon>Aspergillus subgen. Circumdati</taxon>
    </lineage>
</organism>
<evidence type="ECO:0000256" key="2">
    <source>
        <dbReference type="ARBA" id="ARBA00012104"/>
    </source>
</evidence>
<keyword evidence="5" id="KW-0418">Kinase</keyword>
<dbReference type="Gene3D" id="3.40.1190.20">
    <property type="match status" value="1"/>
</dbReference>
<dbReference type="SUPFAM" id="SSF53613">
    <property type="entry name" value="Ribokinase-like"/>
    <property type="match status" value="1"/>
</dbReference>
<comment type="caution">
    <text evidence="7">The sequence shown here is derived from an EMBL/GenBank/DDBJ whole genome shotgun (WGS) entry which is preliminary data.</text>
</comment>
<evidence type="ECO:0000256" key="6">
    <source>
        <dbReference type="ARBA" id="ARBA00022840"/>
    </source>
</evidence>
<dbReference type="GO" id="GO:0008478">
    <property type="term" value="F:pyridoxal kinase activity"/>
    <property type="evidence" value="ECO:0007669"/>
    <property type="project" value="UniProtKB-EC"/>
</dbReference>
<dbReference type="Proteomes" id="UP001165205">
    <property type="component" value="Unassembled WGS sequence"/>
</dbReference>
<dbReference type="GO" id="GO:0005524">
    <property type="term" value="F:ATP binding"/>
    <property type="evidence" value="ECO:0007669"/>
    <property type="project" value="UniProtKB-KW"/>
</dbReference>
<proteinExistence type="inferred from homology"/>
<evidence type="ECO:0000256" key="5">
    <source>
        <dbReference type="ARBA" id="ARBA00022777"/>
    </source>
</evidence>
<sequence>MRFQTGNHTGYRQFKGTRATAEQITELYEGLCQSHLTDFDVMLSGYAPSAAAVEAVGAIGMDLQRKAEKNPGSFFWGEHGPRCTSSVLTNNP</sequence>
<evidence type="ECO:0000256" key="1">
    <source>
        <dbReference type="ARBA" id="ARBA00008805"/>
    </source>
</evidence>
<reference evidence="7" key="1">
    <citation type="submission" date="2023-04" db="EMBL/GenBank/DDBJ databases">
        <title>Aspergillus oryzae NBRC 4228.</title>
        <authorList>
            <person name="Ichikawa N."/>
            <person name="Sato H."/>
            <person name="Tonouchi N."/>
        </authorList>
    </citation>
    <scope>NUCLEOTIDE SEQUENCE</scope>
    <source>
        <strain evidence="7">NBRC 4228</strain>
    </source>
</reference>
<accession>A0AAN4YWZ7</accession>
<keyword evidence="4" id="KW-0547">Nucleotide-binding</keyword>
<keyword evidence="6" id="KW-0067">ATP-binding</keyword>
<dbReference type="EMBL" id="BSYA01000316">
    <property type="protein sequence ID" value="GMG38533.1"/>
    <property type="molecule type" value="Genomic_DNA"/>
</dbReference>
<dbReference type="EC" id="2.7.1.35" evidence="2"/>
<dbReference type="GO" id="GO:0005829">
    <property type="term" value="C:cytosol"/>
    <property type="evidence" value="ECO:0007669"/>
    <property type="project" value="TreeGrafter"/>
</dbReference>
<evidence type="ECO:0000256" key="3">
    <source>
        <dbReference type="ARBA" id="ARBA00022679"/>
    </source>
</evidence>
<evidence type="ECO:0000313" key="8">
    <source>
        <dbReference type="Proteomes" id="UP001165205"/>
    </source>
</evidence>